<protein>
    <submittedName>
        <fullName evidence="2">Uncharacterized protein</fullName>
    </submittedName>
</protein>
<evidence type="ECO:0000313" key="3">
    <source>
        <dbReference type="Proteomes" id="UP000540989"/>
    </source>
</evidence>
<dbReference type="Proteomes" id="UP000540989">
    <property type="component" value="Unassembled WGS sequence"/>
</dbReference>
<proteinExistence type="predicted"/>
<feature type="region of interest" description="Disordered" evidence="1">
    <location>
        <begin position="58"/>
        <end position="81"/>
    </location>
</feature>
<comment type="caution">
    <text evidence="2">The sequence shown here is derived from an EMBL/GenBank/DDBJ whole genome shotgun (WGS) entry which is preliminary data.</text>
</comment>
<reference evidence="2 3" key="1">
    <citation type="submission" date="2020-08" db="EMBL/GenBank/DDBJ databases">
        <title>Genomic Encyclopedia of Type Strains, Phase IV (KMG-V): Genome sequencing to study the core and pangenomes of soil and plant-associated prokaryotes.</title>
        <authorList>
            <person name="Whitman W."/>
        </authorList>
    </citation>
    <scope>NUCLEOTIDE SEQUENCE [LARGE SCALE GENOMIC DNA]</scope>
    <source>
        <strain evidence="2 3">M8UP14</strain>
    </source>
</reference>
<name>A0A7W8E6C9_9BACT</name>
<keyword evidence="3" id="KW-1185">Reference proteome</keyword>
<accession>A0A7W8E6C9</accession>
<dbReference type="EMBL" id="JACHIP010000015">
    <property type="protein sequence ID" value="MBB5060557.1"/>
    <property type="molecule type" value="Genomic_DNA"/>
</dbReference>
<sequence>MTLDLNFQDLKKIALHGRVVKNGITLIVGRPLIPDVKTDETGNVGEVRFTVDETECRPRGPWLMKPSQVQDARKPSLGTQS</sequence>
<evidence type="ECO:0000256" key="1">
    <source>
        <dbReference type="SAM" id="MobiDB-lite"/>
    </source>
</evidence>
<organism evidence="2 3">
    <name type="scientific">Granulicella aggregans</name>
    <dbReference type="NCBI Taxonomy" id="474949"/>
    <lineage>
        <taxon>Bacteria</taxon>
        <taxon>Pseudomonadati</taxon>
        <taxon>Acidobacteriota</taxon>
        <taxon>Terriglobia</taxon>
        <taxon>Terriglobales</taxon>
        <taxon>Acidobacteriaceae</taxon>
        <taxon>Granulicella</taxon>
    </lineage>
</organism>
<gene>
    <name evidence="2" type="ORF">HDF16_005293</name>
</gene>
<evidence type="ECO:0000313" key="2">
    <source>
        <dbReference type="EMBL" id="MBB5060557.1"/>
    </source>
</evidence>
<dbReference type="AlphaFoldDB" id="A0A7W8E6C9"/>